<dbReference type="Proteomes" id="UP001143463">
    <property type="component" value="Unassembled WGS sequence"/>
</dbReference>
<sequence>MTAPTQPTATSIYDALAITEKRALACPYWCSGTWDHGITDAEIDRVGELWRHHVSREVVAVESPTFGRKPVTVQLEQMVVRHGEDGVSAQPVTLPVHGLPDEGLTTNEAAALAHTLTLMARSAR</sequence>
<proteinExistence type="predicted"/>
<comment type="caution">
    <text evidence="1">The sequence shown here is derived from an EMBL/GenBank/DDBJ whole genome shotgun (WGS) entry which is preliminary data.</text>
</comment>
<dbReference type="EMBL" id="BSFQ01000022">
    <property type="protein sequence ID" value="GLL13494.1"/>
    <property type="molecule type" value="Genomic_DNA"/>
</dbReference>
<evidence type="ECO:0000313" key="2">
    <source>
        <dbReference type="Proteomes" id="UP001143463"/>
    </source>
</evidence>
<dbReference type="AlphaFoldDB" id="A0A9W6LA07"/>
<organism evidence="1 2">
    <name type="scientific">Pseudonocardia halophobica</name>
    <dbReference type="NCBI Taxonomy" id="29401"/>
    <lineage>
        <taxon>Bacteria</taxon>
        <taxon>Bacillati</taxon>
        <taxon>Actinomycetota</taxon>
        <taxon>Actinomycetes</taxon>
        <taxon>Pseudonocardiales</taxon>
        <taxon>Pseudonocardiaceae</taxon>
        <taxon>Pseudonocardia</taxon>
    </lineage>
</organism>
<protein>
    <submittedName>
        <fullName evidence="1">Uncharacterized protein</fullName>
    </submittedName>
</protein>
<evidence type="ECO:0000313" key="1">
    <source>
        <dbReference type="EMBL" id="GLL13494.1"/>
    </source>
</evidence>
<accession>A0A9W6LA07</accession>
<keyword evidence="2" id="KW-1185">Reference proteome</keyword>
<reference evidence="1" key="2">
    <citation type="submission" date="2023-01" db="EMBL/GenBank/DDBJ databases">
        <authorList>
            <person name="Sun Q."/>
            <person name="Evtushenko L."/>
        </authorList>
    </citation>
    <scope>NUCLEOTIDE SEQUENCE</scope>
    <source>
        <strain evidence="1">VKM Ac-1069</strain>
    </source>
</reference>
<gene>
    <name evidence="1" type="ORF">GCM10017577_46380</name>
</gene>
<reference evidence="1" key="1">
    <citation type="journal article" date="2014" name="Int. J. Syst. Evol. Microbiol.">
        <title>Complete genome sequence of Corynebacterium casei LMG S-19264T (=DSM 44701T), isolated from a smear-ripened cheese.</title>
        <authorList>
            <consortium name="US DOE Joint Genome Institute (JGI-PGF)"/>
            <person name="Walter F."/>
            <person name="Albersmeier A."/>
            <person name="Kalinowski J."/>
            <person name="Ruckert C."/>
        </authorList>
    </citation>
    <scope>NUCLEOTIDE SEQUENCE</scope>
    <source>
        <strain evidence="1">VKM Ac-1069</strain>
    </source>
</reference>
<dbReference type="RefSeq" id="WP_037046982.1">
    <property type="nucleotide sequence ID" value="NZ_BAAAUZ010000007.1"/>
</dbReference>
<name>A0A9W6LA07_9PSEU</name>